<dbReference type="Proteomes" id="UP000487989">
    <property type="component" value="Unassembled WGS sequence"/>
</dbReference>
<evidence type="ECO:0000313" key="1">
    <source>
        <dbReference type="EMBL" id="KAB4256993.1"/>
    </source>
</evidence>
<evidence type="ECO:0000313" key="4">
    <source>
        <dbReference type="Proteomes" id="UP000487989"/>
    </source>
</evidence>
<reference evidence="1 4" key="2">
    <citation type="journal article" date="2019" name="Nat. Med.">
        <title>A library of human gut bacterial isolates paired with longitudinal multiomics data enables mechanistic microbiome research.</title>
        <authorList>
            <person name="Poyet M."/>
            <person name="Groussin M."/>
            <person name="Gibbons S.M."/>
            <person name="Avila-Pacheco J."/>
            <person name="Jiang X."/>
            <person name="Kearney S.M."/>
            <person name="Perrotta A.R."/>
            <person name="Berdy B."/>
            <person name="Zhao S."/>
            <person name="Lieberman T.D."/>
            <person name="Swanson P.K."/>
            <person name="Smith M."/>
            <person name="Roesemann S."/>
            <person name="Alexander J.E."/>
            <person name="Rich S.A."/>
            <person name="Livny J."/>
            <person name="Vlamakis H."/>
            <person name="Clish C."/>
            <person name="Bullock K."/>
            <person name="Deik A."/>
            <person name="Scott J."/>
            <person name="Pierce K.A."/>
            <person name="Xavier R.J."/>
            <person name="Alm E.J."/>
        </authorList>
    </citation>
    <scope>NUCLEOTIDE SEQUENCE [LARGE SCALE GENOMIC DNA]</scope>
    <source>
        <strain evidence="1 4">BIOML-A3</strain>
    </source>
</reference>
<gene>
    <name evidence="2" type="ORF">DXC07_19420</name>
    <name evidence="1" type="ORF">GAP48_05795</name>
</gene>
<dbReference type="EMBL" id="WCTJ01000007">
    <property type="protein sequence ID" value="KAB4256993.1"/>
    <property type="molecule type" value="Genomic_DNA"/>
</dbReference>
<dbReference type="AlphaFoldDB" id="A0A3E4XA07"/>
<evidence type="ECO:0000313" key="2">
    <source>
        <dbReference type="EMBL" id="RGM51304.1"/>
    </source>
</evidence>
<dbReference type="EMBL" id="QSTL01000031">
    <property type="protein sequence ID" value="RGM51304.1"/>
    <property type="molecule type" value="Genomic_DNA"/>
</dbReference>
<accession>A0A3E4XA07</accession>
<comment type="caution">
    <text evidence="2">The sequence shown here is derived from an EMBL/GenBank/DDBJ whole genome shotgun (WGS) entry which is preliminary data.</text>
</comment>
<name>A0A3E4XA07_BACUN</name>
<protein>
    <submittedName>
        <fullName evidence="2">Uncharacterized protein</fullName>
    </submittedName>
</protein>
<proteinExistence type="predicted"/>
<organism evidence="2 3">
    <name type="scientific">Bacteroides uniformis</name>
    <dbReference type="NCBI Taxonomy" id="820"/>
    <lineage>
        <taxon>Bacteria</taxon>
        <taxon>Pseudomonadati</taxon>
        <taxon>Bacteroidota</taxon>
        <taxon>Bacteroidia</taxon>
        <taxon>Bacteroidales</taxon>
        <taxon>Bacteroidaceae</taxon>
        <taxon>Bacteroides</taxon>
    </lineage>
</organism>
<evidence type="ECO:0000313" key="3">
    <source>
        <dbReference type="Proteomes" id="UP000261295"/>
    </source>
</evidence>
<sequence>MLFFLDNLQIYQKSVSLQCVFHSIRFKVNKGWSTAVLLFLCPYVSFGGEKSPGLCYRFLLIVSFLPPFYYLCPAKRITNDSLYCRKALCGA</sequence>
<dbReference type="Proteomes" id="UP000261295">
    <property type="component" value="Unassembled WGS sequence"/>
</dbReference>
<reference evidence="2 3" key="1">
    <citation type="submission" date="2018-08" db="EMBL/GenBank/DDBJ databases">
        <title>A genome reference for cultivated species of the human gut microbiota.</title>
        <authorList>
            <person name="Zou Y."/>
            <person name="Xue W."/>
            <person name="Luo G."/>
        </authorList>
    </citation>
    <scope>NUCLEOTIDE SEQUENCE [LARGE SCALE GENOMIC DNA]</scope>
    <source>
        <strain evidence="2 3">OM07-9</strain>
    </source>
</reference>